<dbReference type="WBParaSite" id="L893_g12800.t1">
    <property type="protein sequence ID" value="L893_g12800.t1"/>
    <property type="gene ID" value="L893_g12800"/>
</dbReference>
<dbReference type="PANTHER" id="PTHR46194">
    <property type="entry name" value="PEPTIDYL-TRNA HYDROLASE PTRHD1-RELATED"/>
    <property type="match status" value="1"/>
</dbReference>
<dbReference type="InterPro" id="IPR023476">
    <property type="entry name" value="Pep_tRNA_hydro_II_dom_sf"/>
</dbReference>
<dbReference type="GO" id="GO:0004045">
    <property type="term" value="F:peptidyl-tRNA hydrolase activity"/>
    <property type="evidence" value="ECO:0007669"/>
    <property type="project" value="UniProtKB-EC"/>
</dbReference>
<keyword evidence="2" id="KW-0378">Hydrolase</keyword>
<dbReference type="Proteomes" id="UP000095287">
    <property type="component" value="Unplaced"/>
</dbReference>
<dbReference type="PANTHER" id="PTHR46194:SF1">
    <property type="entry name" value="PEPTIDYL-TRNA HYDROLASE PTRHD1-RELATED"/>
    <property type="match status" value="1"/>
</dbReference>
<protein>
    <recommendedName>
        <fullName evidence="1">peptidyl-tRNA hydrolase</fullName>
        <ecNumber evidence="1">3.1.1.29</ecNumber>
    </recommendedName>
</protein>
<proteinExistence type="predicted"/>
<dbReference type="SUPFAM" id="SSF102462">
    <property type="entry name" value="Peptidyl-tRNA hydrolase II"/>
    <property type="match status" value="1"/>
</dbReference>
<sequence>MAAAAVSENLVMYLILRRDLITELKWPLGAVITQGAHASTACMWMFKEDPAVLQYTKNLDSMHKVTLEVANEEALKKVETKLQEASVDHKTWVEDDMKVCIAVKPSARETLKPLLRNLKLFK</sequence>
<evidence type="ECO:0000256" key="3">
    <source>
        <dbReference type="ARBA" id="ARBA00048707"/>
    </source>
</evidence>
<reference evidence="5" key="1">
    <citation type="submission" date="2016-11" db="UniProtKB">
        <authorList>
            <consortium name="WormBaseParasite"/>
        </authorList>
    </citation>
    <scope>IDENTIFICATION</scope>
</reference>
<keyword evidence="4" id="KW-1185">Reference proteome</keyword>
<organism evidence="4 5">
    <name type="scientific">Steinernema glaseri</name>
    <dbReference type="NCBI Taxonomy" id="37863"/>
    <lineage>
        <taxon>Eukaryota</taxon>
        <taxon>Metazoa</taxon>
        <taxon>Ecdysozoa</taxon>
        <taxon>Nematoda</taxon>
        <taxon>Chromadorea</taxon>
        <taxon>Rhabditida</taxon>
        <taxon>Tylenchina</taxon>
        <taxon>Panagrolaimomorpha</taxon>
        <taxon>Strongyloidoidea</taxon>
        <taxon>Steinernematidae</taxon>
        <taxon>Steinernema</taxon>
    </lineage>
</organism>
<dbReference type="InterPro" id="IPR042237">
    <property type="entry name" value="PTRHD1"/>
</dbReference>
<name>A0A1I7Y590_9BILA</name>
<evidence type="ECO:0000313" key="5">
    <source>
        <dbReference type="WBParaSite" id="L893_g12800.t1"/>
    </source>
</evidence>
<dbReference type="InterPro" id="IPR002833">
    <property type="entry name" value="PTH2"/>
</dbReference>
<evidence type="ECO:0000313" key="4">
    <source>
        <dbReference type="Proteomes" id="UP000095287"/>
    </source>
</evidence>
<dbReference type="AlphaFoldDB" id="A0A1I7Y590"/>
<comment type="catalytic activity">
    <reaction evidence="3">
        <text>an N-acyl-L-alpha-aminoacyl-tRNA + H2O = an N-acyl-L-amino acid + a tRNA + H(+)</text>
        <dbReference type="Rhea" id="RHEA:54448"/>
        <dbReference type="Rhea" id="RHEA-COMP:10123"/>
        <dbReference type="Rhea" id="RHEA-COMP:13883"/>
        <dbReference type="ChEBI" id="CHEBI:15377"/>
        <dbReference type="ChEBI" id="CHEBI:15378"/>
        <dbReference type="ChEBI" id="CHEBI:59874"/>
        <dbReference type="ChEBI" id="CHEBI:78442"/>
        <dbReference type="ChEBI" id="CHEBI:138191"/>
        <dbReference type="EC" id="3.1.1.29"/>
    </reaction>
</comment>
<dbReference type="Pfam" id="PF01981">
    <property type="entry name" value="PTH2"/>
    <property type="match status" value="1"/>
</dbReference>
<evidence type="ECO:0000256" key="1">
    <source>
        <dbReference type="ARBA" id="ARBA00013260"/>
    </source>
</evidence>
<accession>A0A1I7Y590</accession>
<dbReference type="EC" id="3.1.1.29" evidence="1"/>
<evidence type="ECO:0000256" key="2">
    <source>
        <dbReference type="ARBA" id="ARBA00022801"/>
    </source>
</evidence>
<dbReference type="Gene3D" id="3.40.1490.10">
    <property type="entry name" value="Bit1"/>
    <property type="match status" value="1"/>
</dbReference>